<reference evidence="2 3" key="1">
    <citation type="submission" date="2023-06" db="EMBL/GenBank/DDBJ databases">
        <title>Draft genome sequence of Novosphingobium sp. strain IK01.</title>
        <authorList>
            <person name="Hatamoto M."/>
            <person name="Ikarashi T."/>
            <person name="Yamaguchi T."/>
        </authorList>
    </citation>
    <scope>NUCLEOTIDE SEQUENCE [LARGE SCALE GENOMIC DNA]</scope>
    <source>
        <strain evidence="2 3">IK01</strain>
    </source>
</reference>
<sequence length="539" mass="56081">MPFTITVTNAGRAAIVNAANTGTNAVEIAQVGVSQTAITPSADATSLAGEAKRLSTIAGDVVADDVIHLTMTDESADTYTLRSFGLYLADGTLFALYGQTDPILEKVAASIAMLSVDVVFADIAATSITFGDAGFVNPPATTERQGVVELATVAEAQAGIDALRALTPQAARSAILGWLLAQDGAGSGLDADLLDGQQGSWYTNIAARLGYVPWGPTNDGAGSGLDADLLDGLDSSYFVNIPARLGYTPANKAGDNVTGTFVFGTAGGNRAEARASGDLHTRTGPDRGILRFGDSNARYIEYNGSRFYFNECEIYSGPSNSLTWNAGNDGAGSGLDADLLNGQQGSWYADIIGRLGYAPVQQGTGVGQQSNAIKIGWNGSKLQLTVDTYDQGNIVTEPNLANASMNVNAAYVQRNNNHLWGPDNDGSGSGLDADLLDGFQADAFARITAQSIGSTGYLALSNGLKIVYGTVQLTQDSYSYATFPISFENAPAVVFPTIATVSNSSEQNTILTARTANGFTVFQAADISNVSLPYIAIGR</sequence>
<dbReference type="Gene3D" id="2.60.40.3940">
    <property type="match status" value="1"/>
</dbReference>
<name>A0ABQ6P3L8_9SPHN</name>
<accession>A0ABQ6P3L8</accession>
<gene>
    <name evidence="2" type="ORF">NUTIK01_06350</name>
</gene>
<evidence type="ECO:0000259" key="1">
    <source>
        <dbReference type="Pfam" id="PF21882"/>
    </source>
</evidence>
<evidence type="ECO:0000313" key="2">
    <source>
        <dbReference type="EMBL" id="GMM59858.1"/>
    </source>
</evidence>
<feature type="domain" description="Putative tail fiber protein gp53-like C-terminal" evidence="1">
    <location>
        <begin position="460"/>
        <end position="539"/>
    </location>
</feature>
<proteinExistence type="predicted"/>
<protein>
    <recommendedName>
        <fullName evidence="1">Putative tail fiber protein gp53-like C-terminal domain-containing protein</fullName>
    </recommendedName>
</protein>
<comment type="caution">
    <text evidence="2">The sequence shown here is derived from an EMBL/GenBank/DDBJ whole genome shotgun (WGS) entry which is preliminary data.</text>
</comment>
<organism evidence="2 3">
    <name type="scientific">Novosphingobium pituita</name>
    <dbReference type="NCBI Taxonomy" id="3056842"/>
    <lineage>
        <taxon>Bacteria</taxon>
        <taxon>Pseudomonadati</taxon>
        <taxon>Pseudomonadota</taxon>
        <taxon>Alphaproteobacteria</taxon>
        <taxon>Sphingomonadales</taxon>
        <taxon>Sphingomonadaceae</taxon>
        <taxon>Novosphingobium</taxon>
    </lineage>
</organism>
<dbReference type="Pfam" id="PF21882">
    <property type="entry name" value="Gp53-like_C"/>
    <property type="match status" value="1"/>
</dbReference>
<dbReference type="RefSeq" id="WP_317973689.1">
    <property type="nucleotide sequence ID" value="NZ_BTFW01000001.1"/>
</dbReference>
<dbReference type="Proteomes" id="UP001187221">
    <property type="component" value="Unassembled WGS sequence"/>
</dbReference>
<dbReference type="EMBL" id="BTFW01000001">
    <property type="protein sequence ID" value="GMM59858.1"/>
    <property type="molecule type" value="Genomic_DNA"/>
</dbReference>
<dbReference type="InterPro" id="IPR054075">
    <property type="entry name" value="Gp53-like_C"/>
</dbReference>
<evidence type="ECO:0000313" key="3">
    <source>
        <dbReference type="Proteomes" id="UP001187221"/>
    </source>
</evidence>
<keyword evidence="3" id="KW-1185">Reference proteome</keyword>